<dbReference type="Proteomes" id="UP001354989">
    <property type="component" value="Plasmid pPP1"/>
</dbReference>
<protein>
    <recommendedName>
        <fullName evidence="3">DUF1643 domain-containing protein</fullName>
    </recommendedName>
</protein>
<name>A0ABM7VIA6_9BACT</name>
<gene>
    <name evidence="1" type="ORF">PEPS_29670</name>
</gene>
<evidence type="ECO:0000313" key="1">
    <source>
        <dbReference type="EMBL" id="BDD00687.1"/>
    </source>
</evidence>
<evidence type="ECO:0008006" key="3">
    <source>
        <dbReference type="Google" id="ProtNLM"/>
    </source>
</evidence>
<proteinExistence type="predicted"/>
<evidence type="ECO:0000313" key="2">
    <source>
        <dbReference type="Proteomes" id="UP001354989"/>
    </source>
</evidence>
<organism evidence="1 2">
    <name type="scientific">Persicobacter psychrovividus</name>
    <dbReference type="NCBI Taxonomy" id="387638"/>
    <lineage>
        <taxon>Bacteria</taxon>
        <taxon>Pseudomonadati</taxon>
        <taxon>Bacteroidota</taxon>
        <taxon>Cytophagia</taxon>
        <taxon>Cytophagales</taxon>
        <taxon>Persicobacteraceae</taxon>
        <taxon>Persicobacter</taxon>
    </lineage>
</organism>
<dbReference type="EMBL" id="AP025293">
    <property type="protein sequence ID" value="BDD00687.1"/>
    <property type="molecule type" value="Genomic_DNA"/>
</dbReference>
<geneLocation type="plasmid" evidence="1 2">
    <name>pPP1</name>
</geneLocation>
<keyword evidence="2" id="KW-1185">Reference proteome</keyword>
<keyword evidence="1" id="KW-0614">Plasmid</keyword>
<sequence>MLTTNELLDYRCFGYFYELPTGEEARKYFDIVHHELVDENTGEPQKAAQPDIIIVLLNPASVNPMNGLKGYNCDFSPAIPANVHASLALLINTKNYQYLRILNLSDFAYSNSESIISAFPRLEMKLPEHSLFDPSRAEDFDRYFVKGIPVIIAWGKHKSTANLAYRALNKIKAISEQEGSFLLNISEEEQVDDNEMEVVNFAWKKLPKKPISYACV</sequence>
<accession>A0ABM7VIA6</accession>
<dbReference type="RefSeq" id="WP_338398499.1">
    <property type="nucleotide sequence ID" value="NZ_AP025293.1"/>
</dbReference>
<reference evidence="1 2" key="1">
    <citation type="submission" date="2021-12" db="EMBL/GenBank/DDBJ databases">
        <title>Genome sequencing of bacteria with rrn-lacking chromosome and rrn-plasmid.</title>
        <authorList>
            <person name="Anda M."/>
            <person name="Iwasaki W."/>
        </authorList>
    </citation>
    <scope>NUCLEOTIDE SEQUENCE [LARGE SCALE GENOMIC DNA]</scope>
    <source>
        <strain evidence="1 2">NBRC 101262</strain>
        <plasmid evidence="1 2">pPP1</plasmid>
    </source>
</reference>